<dbReference type="PANTHER" id="PTHR10134">
    <property type="entry name" value="CYTOCHROME B-C1 COMPLEX SUBUNIT RIESKE, MITOCHONDRIAL"/>
    <property type="match status" value="1"/>
</dbReference>
<comment type="cofactor">
    <cofactor evidence="20">
        <name>[2Fe-2S] cluster</name>
        <dbReference type="ChEBI" id="CHEBI:190135"/>
    </cofactor>
    <text evidence="20">Binds 1 [2Fe-2S] cluster per subunit.</text>
</comment>
<accession>A0A2A5WRZ5</accession>
<evidence type="ECO:0000256" key="9">
    <source>
        <dbReference type="ARBA" id="ARBA00022692"/>
    </source>
</evidence>
<sequence length="199" mass="21548">MSHDGINPGRRNFLISATSVVGAAGFVGAAVPFVGSWTPSAKALAAGAPVKVDIGKLNPGDILGPIPAWRDRPIFVVKRTEEMMSRLNRRNYRLADPDSEEQKQPDYARNETRSIRPDIGILVGICTHLSCSPKFNPAIEPQPFDTEWVGGFYCPCHGSMFDLAGRVYKDVPAPTNLEVPPHFFESDSVVVIGEDGGVA</sequence>
<feature type="compositionally biased region" description="Basic and acidic residues" evidence="22">
    <location>
        <begin position="93"/>
        <end position="111"/>
    </location>
</feature>
<evidence type="ECO:0000256" key="7">
    <source>
        <dbReference type="ARBA" id="ARBA00022448"/>
    </source>
</evidence>
<evidence type="ECO:0000256" key="18">
    <source>
        <dbReference type="ARBA" id="ARBA00023157"/>
    </source>
</evidence>
<comment type="miscellaneous">
    <text evidence="20">The Rieske protein is a high potential 2Fe-2S protein.</text>
</comment>
<comment type="similarity">
    <text evidence="3">Belongs to the Rieske iron-sulfur protein family.</text>
</comment>
<dbReference type="InterPro" id="IPR005805">
    <property type="entry name" value="Rieske_Fe-S_prot_C"/>
</dbReference>
<comment type="caution">
    <text evidence="24">The sequence shown here is derived from an EMBL/GenBank/DDBJ whole genome shotgun (WGS) entry which is preliminary data.</text>
</comment>
<dbReference type="GO" id="GO:0046872">
    <property type="term" value="F:metal ion binding"/>
    <property type="evidence" value="ECO:0007669"/>
    <property type="project" value="UniProtKB-KW"/>
</dbReference>
<dbReference type="InterPro" id="IPR006311">
    <property type="entry name" value="TAT_signal"/>
</dbReference>
<keyword evidence="7 20" id="KW-0813">Transport</keyword>
<keyword evidence="12" id="KW-1278">Translocase</keyword>
<keyword evidence="18" id="KW-1015">Disulfide bond</keyword>
<keyword evidence="15" id="KW-0408">Iron</keyword>
<dbReference type="AlphaFoldDB" id="A0A2A5WRZ5"/>
<reference evidence="24 25" key="1">
    <citation type="submission" date="2017-08" db="EMBL/GenBank/DDBJ databases">
        <title>Fine stratification of microbial communities through a metagenomic profile of the photic zone.</title>
        <authorList>
            <person name="Haro-Moreno J.M."/>
            <person name="Lopez-Perez M."/>
            <person name="De La Torre J."/>
            <person name="Picazo A."/>
            <person name="Camacho A."/>
            <person name="Rodriguez-Valera F."/>
        </authorList>
    </citation>
    <scope>NUCLEOTIDE SEQUENCE [LARGE SCALE GENOMIC DNA]</scope>
    <source>
        <strain evidence="24">MED-G24</strain>
    </source>
</reference>
<feature type="domain" description="Rieske" evidence="23">
    <location>
        <begin position="91"/>
        <end position="191"/>
    </location>
</feature>
<evidence type="ECO:0000256" key="3">
    <source>
        <dbReference type="ARBA" id="ARBA00010651"/>
    </source>
</evidence>
<evidence type="ECO:0000256" key="22">
    <source>
        <dbReference type="SAM" id="MobiDB-lite"/>
    </source>
</evidence>
<dbReference type="CDD" id="cd03470">
    <property type="entry name" value="Rieske_cytochrome_bc1"/>
    <property type="match status" value="1"/>
</dbReference>
<evidence type="ECO:0000256" key="5">
    <source>
        <dbReference type="ARBA" id="ARBA00012951"/>
    </source>
</evidence>
<dbReference type="GO" id="GO:0005886">
    <property type="term" value="C:plasma membrane"/>
    <property type="evidence" value="ECO:0007669"/>
    <property type="project" value="UniProtKB-SubCell"/>
</dbReference>
<dbReference type="Pfam" id="PF10399">
    <property type="entry name" value="UCR_Fe-S_N"/>
    <property type="match status" value="1"/>
</dbReference>
<keyword evidence="8" id="KW-1003">Cell membrane</keyword>
<dbReference type="Gene3D" id="2.102.10.10">
    <property type="entry name" value="Rieske [2Fe-2S] iron-sulphur domain"/>
    <property type="match status" value="1"/>
</dbReference>
<evidence type="ECO:0000313" key="24">
    <source>
        <dbReference type="EMBL" id="PDH39038.1"/>
    </source>
</evidence>
<evidence type="ECO:0000256" key="4">
    <source>
        <dbReference type="ARBA" id="ARBA00011649"/>
    </source>
</evidence>
<proteinExistence type="inferred from homology"/>
<dbReference type="InterPro" id="IPR014349">
    <property type="entry name" value="Rieske_Fe-S_prot"/>
</dbReference>
<protein>
    <recommendedName>
        <fullName evidence="6 20">Ubiquinol-cytochrome c reductase iron-sulfur subunit</fullName>
        <ecNumber evidence="5 20">7.1.1.8</ecNumber>
    </recommendedName>
</protein>
<dbReference type="Proteomes" id="UP000219327">
    <property type="component" value="Unassembled WGS sequence"/>
</dbReference>
<feature type="transmembrane region" description="Helical" evidence="20">
    <location>
        <begin position="12"/>
        <end position="34"/>
    </location>
</feature>
<dbReference type="Gene3D" id="1.20.5.510">
    <property type="entry name" value="Single helix bin"/>
    <property type="match status" value="1"/>
</dbReference>
<dbReference type="InterPro" id="IPR006317">
    <property type="entry name" value="Ubiquinol_cyt_c_Rdtase_Fe-S-su"/>
</dbReference>
<feature type="region of interest" description="Disordered" evidence="22">
    <location>
        <begin position="90"/>
        <end position="111"/>
    </location>
</feature>
<evidence type="ECO:0000256" key="11">
    <source>
        <dbReference type="ARBA" id="ARBA00022723"/>
    </source>
</evidence>
<evidence type="ECO:0000256" key="17">
    <source>
        <dbReference type="ARBA" id="ARBA00023136"/>
    </source>
</evidence>
<comment type="subunit">
    <text evidence="4 21">The main subunits of complex b-c1 are: cytochrome b, cytochrome c1 and the Rieske protein.</text>
</comment>
<evidence type="ECO:0000256" key="16">
    <source>
        <dbReference type="ARBA" id="ARBA00023014"/>
    </source>
</evidence>
<dbReference type="PROSITE" id="PS51296">
    <property type="entry name" value="RIESKE"/>
    <property type="match status" value="1"/>
</dbReference>
<keyword evidence="17 20" id="KW-0472">Membrane</keyword>
<dbReference type="Pfam" id="PF00355">
    <property type="entry name" value="Rieske"/>
    <property type="match status" value="1"/>
</dbReference>
<dbReference type="PRINTS" id="PR00162">
    <property type="entry name" value="RIESKE"/>
</dbReference>
<name>A0A2A5WRZ5_9GAMM</name>
<keyword evidence="16" id="KW-0411">Iron-sulfur</keyword>
<evidence type="ECO:0000256" key="13">
    <source>
        <dbReference type="ARBA" id="ARBA00022982"/>
    </source>
</evidence>
<evidence type="ECO:0000313" key="25">
    <source>
        <dbReference type="Proteomes" id="UP000219327"/>
    </source>
</evidence>
<evidence type="ECO:0000256" key="1">
    <source>
        <dbReference type="ARBA" id="ARBA00002444"/>
    </source>
</evidence>
<keyword evidence="9 20" id="KW-0812">Transmembrane</keyword>
<evidence type="ECO:0000256" key="10">
    <source>
        <dbReference type="ARBA" id="ARBA00022714"/>
    </source>
</evidence>
<evidence type="ECO:0000256" key="14">
    <source>
        <dbReference type="ARBA" id="ARBA00022989"/>
    </source>
</evidence>
<evidence type="ECO:0000256" key="6">
    <source>
        <dbReference type="ARBA" id="ARBA00019816"/>
    </source>
</evidence>
<dbReference type="SUPFAM" id="SSF50022">
    <property type="entry name" value="ISP domain"/>
    <property type="match status" value="1"/>
</dbReference>
<dbReference type="EC" id="7.1.1.8" evidence="5 20"/>
<dbReference type="NCBIfam" id="TIGR01416">
    <property type="entry name" value="Rieske_proteo"/>
    <property type="match status" value="1"/>
</dbReference>
<organism evidence="24 25">
    <name type="scientific">OM182 bacterium MED-G24</name>
    <dbReference type="NCBI Taxonomy" id="1986255"/>
    <lineage>
        <taxon>Bacteria</taxon>
        <taxon>Pseudomonadati</taxon>
        <taxon>Pseudomonadota</taxon>
        <taxon>Gammaproteobacteria</taxon>
        <taxon>OMG group</taxon>
        <taxon>OM182 clade</taxon>
    </lineage>
</organism>
<dbReference type="EMBL" id="NTKD01000030">
    <property type="protein sequence ID" value="PDH39038.1"/>
    <property type="molecule type" value="Genomic_DNA"/>
</dbReference>
<dbReference type="InterPro" id="IPR019470">
    <property type="entry name" value="Ubiq_cytC_Rdtase_Fe-S_su_TAT"/>
</dbReference>
<evidence type="ECO:0000256" key="12">
    <source>
        <dbReference type="ARBA" id="ARBA00022967"/>
    </source>
</evidence>
<comment type="function">
    <text evidence="1">Component of the ubiquinol-cytochrome c reductase complex (complex III or cytochrome b-c1 complex), which is a respiratory chain that generates an electrochemical potential coupled to ATP synthesis.</text>
</comment>
<evidence type="ECO:0000256" key="20">
    <source>
        <dbReference type="RuleBase" id="RU004494"/>
    </source>
</evidence>
<evidence type="ECO:0000256" key="19">
    <source>
        <dbReference type="ARBA" id="ARBA00029351"/>
    </source>
</evidence>
<comment type="catalytic activity">
    <reaction evidence="19 20">
        <text>a quinol + 2 Fe(III)-[cytochrome c](out) = a quinone + 2 Fe(II)-[cytochrome c](out) + 2 H(+)(out)</text>
        <dbReference type="Rhea" id="RHEA:11484"/>
        <dbReference type="Rhea" id="RHEA-COMP:10350"/>
        <dbReference type="Rhea" id="RHEA-COMP:14399"/>
        <dbReference type="ChEBI" id="CHEBI:15378"/>
        <dbReference type="ChEBI" id="CHEBI:24646"/>
        <dbReference type="ChEBI" id="CHEBI:29033"/>
        <dbReference type="ChEBI" id="CHEBI:29034"/>
        <dbReference type="ChEBI" id="CHEBI:132124"/>
        <dbReference type="EC" id="7.1.1.8"/>
    </reaction>
</comment>
<comment type="subcellular location">
    <subcellularLocation>
        <location evidence="2">Cell membrane</location>
        <topology evidence="2">Single-pass membrane protein</topology>
    </subcellularLocation>
</comment>
<dbReference type="GO" id="GO:0051537">
    <property type="term" value="F:2 iron, 2 sulfur cluster binding"/>
    <property type="evidence" value="ECO:0007669"/>
    <property type="project" value="UniProtKB-KW"/>
</dbReference>
<dbReference type="GO" id="GO:0008121">
    <property type="term" value="F:quinol-cytochrome-c reductase activity"/>
    <property type="evidence" value="ECO:0007669"/>
    <property type="project" value="UniProtKB-EC"/>
</dbReference>
<evidence type="ECO:0000256" key="15">
    <source>
        <dbReference type="ARBA" id="ARBA00023004"/>
    </source>
</evidence>
<evidence type="ECO:0000259" key="23">
    <source>
        <dbReference type="PROSITE" id="PS51296"/>
    </source>
</evidence>
<keyword evidence="11" id="KW-0479">Metal-binding</keyword>
<evidence type="ECO:0000256" key="8">
    <source>
        <dbReference type="ARBA" id="ARBA00022475"/>
    </source>
</evidence>
<keyword evidence="14 20" id="KW-1133">Transmembrane helix</keyword>
<evidence type="ECO:0000256" key="21">
    <source>
        <dbReference type="RuleBase" id="RU004497"/>
    </source>
</evidence>
<dbReference type="PROSITE" id="PS51318">
    <property type="entry name" value="TAT"/>
    <property type="match status" value="1"/>
</dbReference>
<gene>
    <name evidence="24" type="primary">petA</name>
    <name evidence="24" type="ORF">CNE99_06275</name>
</gene>
<dbReference type="InterPro" id="IPR036922">
    <property type="entry name" value="Rieske_2Fe-2S_sf"/>
</dbReference>
<dbReference type="InterPro" id="IPR017941">
    <property type="entry name" value="Rieske_2Fe-2S"/>
</dbReference>
<evidence type="ECO:0000256" key="2">
    <source>
        <dbReference type="ARBA" id="ARBA00004162"/>
    </source>
</evidence>
<keyword evidence="13 20" id="KW-0249">Electron transport</keyword>
<keyword evidence="10" id="KW-0001">2Fe-2S</keyword>